<feature type="compositionally biased region" description="Basic and acidic residues" evidence="1">
    <location>
        <begin position="202"/>
        <end position="216"/>
    </location>
</feature>
<dbReference type="Proteomes" id="UP001152797">
    <property type="component" value="Unassembled WGS sequence"/>
</dbReference>
<dbReference type="EMBL" id="CAMXCT010001625">
    <property type="protein sequence ID" value="CAI3991742.1"/>
    <property type="molecule type" value="Genomic_DNA"/>
</dbReference>
<feature type="compositionally biased region" description="Low complexity" evidence="1">
    <location>
        <begin position="23"/>
        <end position="39"/>
    </location>
</feature>
<evidence type="ECO:0000313" key="4">
    <source>
        <dbReference type="Proteomes" id="UP001152797"/>
    </source>
</evidence>
<dbReference type="PANTHER" id="PTHR38899">
    <property type="entry name" value="DOMAIN OOKINETE PROTEIN, PUTATIVE-RELATED"/>
    <property type="match status" value="1"/>
</dbReference>
<evidence type="ECO:0000313" key="3">
    <source>
        <dbReference type="EMBL" id="CAL4779054.1"/>
    </source>
</evidence>
<comment type="caution">
    <text evidence="2">The sequence shown here is derived from an EMBL/GenBank/DDBJ whole genome shotgun (WGS) entry which is preliminary data.</text>
</comment>
<keyword evidence="4" id="KW-1185">Reference proteome</keyword>
<dbReference type="AlphaFoldDB" id="A0A9P1CGA6"/>
<feature type="region of interest" description="Disordered" evidence="1">
    <location>
        <begin position="1"/>
        <end position="216"/>
    </location>
</feature>
<organism evidence="2">
    <name type="scientific">Cladocopium goreaui</name>
    <dbReference type="NCBI Taxonomy" id="2562237"/>
    <lineage>
        <taxon>Eukaryota</taxon>
        <taxon>Sar</taxon>
        <taxon>Alveolata</taxon>
        <taxon>Dinophyceae</taxon>
        <taxon>Suessiales</taxon>
        <taxon>Symbiodiniaceae</taxon>
        <taxon>Cladocopium</taxon>
    </lineage>
</organism>
<dbReference type="OrthoDB" id="418119at2759"/>
<dbReference type="EMBL" id="CAMXCT020001625">
    <property type="protein sequence ID" value="CAL1145117.1"/>
    <property type="molecule type" value="Genomic_DNA"/>
</dbReference>
<proteinExistence type="predicted"/>
<gene>
    <name evidence="2" type="ORF">C1SCF055_LOCUS18624</name>
</gene>
<feature type="compositionally biased region" description="Acidic residues" evidence="1">
    <location>
        <begin position="127"/>
        <end position="147"/>
    </location>
</feature>
<name>A0A9P1CGA6_9DINO</name>
<reference evidence="3 4" key="2">
    <citation type="submission" date="2024-05" db="EMBL/GenBank/DDBJ databases">
        <authorList>
            <person name="Chen Y."/>
            <person name="Shah S."/>
            <person name="Dougan E. K."/>
            <person name="Thang M."/>
            <person name="Chan C."/>
        </authorList>
    </citation>
    <scope>NUCLEOTIDE SEQUENCE [LARGE SCALE GENOMIC DNA]</scope>
</reference>
<accession>A0A9P1CGA6</accession>
<feature type="region of interest" description="Disordered" evidence="1">
    <location>
        <begin position="231"/>
        <end position="280"/>
    </location>
</feature>
<dbReference type="PANTHER" id="PTHR38899:SF1">
    <property type="entry name" value="PROTEIN KINASE"/>
    <property type="match status" value="1"/>
</dbReference>
<dbReference type="EMBL" id="CAMXCT030001625">
    <property type="protein sequence ID" value="CAL4779054.1"/>
    <property type="molecule type" value="Genomic_DNA"/>
</dbReference>
<evidence type="ECO:0000256" key="1">
    <source>
        <dbReference type="SAM" id="MobiDB-lite"/>
    </source>
</evidence>
<feature type="compositionally biased region" description="Basic and acidic residues" evidence="1">
    <location>
        <begin position="260"/>
        <end position="275"/>
    </location>
</feature>
<protein>
    <submittedName>
        <fullName evidence="2">Uncharacterized protein</fullName>
    </submittedName>
</protein>
<reference evidence="2" key="1">
    <citation type="submission" date="2022-10" db="EMBL/GenBank/DDBJ databases">
        <authorList>
            <person name="Chen Y."/>
            <person name="Dougan E. K."/>
            <person name="Chan C."/>
            <person name="Rhodes N."/>
            <person name="Thang M."/>
        </authorList>
    </citation>
    <scope>NUCLEOTIDE SEQUENCE</scope>
</reference>
<sequence length="523" mass="58411">MQSSASRQACRPRHATWSQSQPSVSFFDSSGDGQSSSSSSKEETSDDSDDGLAVQKAKSLPNLNRQRQRGESDAHDGYLSDIQKVRSLEEEEARGYQRPVDRRRSKTFKSITVPDEVLQEAGAFPIAEDEDEEDEDDEGEFEIDEYGDSERPSSSRSRRKAGQLSTRLTVDIHTDTAAANKEAKEETMRFFEPGQGAPAPKHPTESGDRTPEMERQRAAAIEKVAIAAKKLKQKLQRQEQAMLSRRRKRHQSAPSPSMGEDAREAVKEAEAKAEAEQAEPVPAGGVPAVIIFDWDDTLFPTRHVTEVVKALHPKDGPLPSESPYHLDLKAHAQIVQSVLLSAREVVGRVSIVTLARRPWVENSAAWYLPGLDFEKLFQELEIEIFYAREHITRPHIYNAQLEEGVDMFVIAKRNAMLKCLRKLYGPSTKTMHVISVGDSTVEHLAAKEVLWCCPQEGGSYCKTIKLMSDPSVQNLTEELQVLTSWLQQIVACEKDFDISFESEDFNDNIMVTLDSAGPTGSRP</sequence>
<evidence type="ECO:0000313" key="2">
    <source>
        <dbReference type="EMBL" id="CAI3991742.1"/>
    </source>
</evidence>
<feature type="compositionally biased region" description="Basic and acidic residues" evidence="1">
    <location>
        <begin position="68"/>
        <end position="102"/>
    </location>
</feature>